<evidence type="ECO:0000259" key="5">
    <source>
        <dbReference type="Pfam" id="PF26080"/>
    </source>
</evidence>
<feature type="compositionally biased region" description="Low complexity" evidence="1">
    <location>
        <begin position="208"/>
        <end position="218"/>
    </location>
</feature>
<dbReference type="Pfam" id="PF00892">
    <property type="entry name" value="EamA"/>
    <property type="match status" value="2"/>
</dbReference>
<keyword evidence="2" id="KW-0812">Transmembrane</keyword>
<evidence type="ECO:0000313" key="6">
    <source>
        <dbReference type="EMBL" id="KAG9508925.1"/>
    </source>
</evidence>
<keyword evidence="2" id="KW-1133">Transmembrane helix</keyword>
<evidence type="ECO:0000256" key="3">
    <source>
        <dbReference type="SAM" id="SignalP"/>
    </source>
</evidence>
<name>A0ABQ7S681_9ACAR</name>
<keyword evidence="3" id="KW-0732">Signal</keyword>
<dbReference type="Pfam" id="PF26080">
    <property type="entry name" value="CUB_animal"/>
    <property type="match status" value="1"/>
</dbReference>
<feature type="transmembrane region" description="Helical" evidence="2">
    <location>
        <begin position="442"/>
        <end position="460"/>
    </location>
</feature>
<feature type="compositionally biased region" description="Polar residues" evidence="1">
    <location>
        <begin position="289"/>
        <end position="303"/>
    </location>
</feature>
<keyword evidence="7" id="KW-1185">Reference proteome</keyword>
<protein>
    <submittedName>
        <fullName evidence="6">Solute carrier family 35 member G1</fullName>
    </submittedName>
</protein>
<feature type="non-terminal residue" evidence="6">
    <location>
        <position position="995"/>
    </location>
</feature>
<dbReference type="EMBL" id="JAIFTH010000811">
    <property type="protein sequence ID" value="KAG9508925.1"/>
    <property type="molecule type" value="Genomic_DNA"/>
</dbReference>
<dbReference type="InterPro" id="IPR037185">
    <property type="entry name" value="EmrE-like"/>
</dbReference>
<feature type="region of interest" description="Disordered" evidence="1">
    <location>
        <begin position="289"/>
        <end position="335"/>
    </location>
</feature>
<dbReference type="PANTHER" id="PTHR33236:SF5">
    <property type="entry name" value="CUB DOMAIN-CONTAINING PROTEIN"/>
    <property type="match status" value="1"/>
</dbReference>
<feature type="transmembrane region" description="Helical" evidence="2">
    <location>
        <begin position="465"/>
        <end position="483"/>
    </location>
</feature>
<evidence type="ECO:0000256" key="1">
    <source>
        <dbReference type="SAM" id="MobiDB-lite"/>
    </source>
</evidence>
<comment type="caution">
    <text evidence="6">The sequence shown here is derived from an EMBL/GenBank/DDBJ whole genome shotgun (WGS) entry which is preliminary data.</text>
</comment>
<feature type="transmembrane region" description="Helical" evidence="2">
    <location>
        <begin position="544"/>
        <end position="564"/>
    </location>
</feature>
<evidence type="ECO:0000313" key="7">
    <source>
        <dbReference type="Proteomes" id="UP000825002"/>
    </source>
</evidence>
<feature type="domain" description="EamA" evidence="4">
    <location>
        <begin position="516"/>
        <end position="632"/>
    </location>
</feature>
<evidence type="ECO:0000259" key="4">
    <source>
        <dbReference type="Pfam" id="PF00892"/>
    </source>
</evidence>
<feature type="region of interest" description="Disordered" evidence="1">
    <location>
        <begin position="183"/>
        <end position="218"/>
    </location>
</feature>
<dbReference type="InterPro" id="IPR000620">
    <property type="entry name" value="EamA_dom"/>
</dbReference>
<feature type="transmembrane region" description="Helical" evidence="2">
    <location>
        <begin position="383"/>
        <end position="400"/>
    </location>
</feature>
<dbReference type="Proteomes" id="UP000825002">
    <property type="component" value="Unassembled WGS sequence"/>
</dbReference>
<feature type="compositionally biased region" description="Polar residues" evidence="1">
    <location>
        <begin position="183"/>
        <end position="197"/>
    </location>
</feature>
<feature type="signal peptide" evidence="3">
    <location>
        <begin position="1"/>
        <end position="25"/>
    </location>
</feature>
<feature type="compositionally biased region" description="Low complexity" evidence="1">
    <location>
        <begin position="304"/>
        <end position="313"/>
    </location>
</feature>
<feature type="domain" description="CUB" evidence="5">
    <location>
        <begin position="813"/>
        <end position="980"/>
    </location>
</feature>
<feature type="chain" id="PRO_5047365970" evidence="3">
    <location>
        <begin position="26"/>
        <end position="995"/>
    </location>
</feature>
<accession>A0ABQ7S681</accession>
<evidence type="ECO:0000256" key="2">
    <source>
        <dbReference type="SAM" id="Phobius"/>
    </source>
</evidence>
<feature type="transmembrane region" description="Helical" evidence="2">
    <location>
        <begin position="351"/>
        <end position="371"/>
    </location>
</feature>
<dbReference type="SUPFAM" id="SSF103481">
    <property type="entry name" value="Multidrug resistance efflux transporter EmrE"/>
    <property type="match status" value="1"/>
</dbReference>
<sequence length="995" mass="109448">MHLLKIKVTLFYIIVFAITTEFLECNEHVKALKDIVPDHPHLHDLVDKAHAGDHDAKHEFERKSLSTRYNETRKRLPTDMDDAHVVMHFLDDYTQHMSGGKTEHSFMKLTPLLEILVREEELKQKLVDLGKKLEFEEYCLVGLFEQQFVFDLEFGAVVEFVAELQCIGYSRYQNSSMHETQYGSYSLNNTKSDNPINSDDLAEAESRATQAQQQHATTNSLELAGATGARPSLVSVTTINCEICRAKRATAAAGKSASICSVADERTPINSHFMTNNIKSVSKEIDLASSLTSSSDGKSNSIEQQQQQAPQQQLRHPDDNSMNKSTQHLAPNAGVGEEESRLIRWGRSCPGVGILLALCASLFLGSAGLLVKITQSVHPIEVAMFRAVFQLLIYSGIILFRRGTFRPVKGEYLATASRAILGGVSITCSYTALKMIPLGDATAIRFSLPIWTLIIGHVVLKESCYVINVFAVLVSICGVALIAKPSECMQLLAWITSSDVYKSAVPVDLNISRFEGCLIALCSSICLAVSYISIRMCRKTPAPVVIFWLSVASILVGLITLLTIDQLSMPGDWTDVAFMILNGVCGALGQYCITMALKIEESGPISLARSFDIVVAFAYSSMLLNEEIGVTSSILTSPWISPLSIKETCQTASDNRAGMCMPKKACLGSGGTIISANETYFVSPSFPSMHKERLDPPVCIFTLQRRSIINKWPVCQIKLSFDEFSLAPPINGTCGGKTDSFIVSGAVNFNTSGLPTSGICGDMSGQHIYLDVDPDRPEDPLLLIVNTANEQRYNRRWSIRIQQIACHSPFRAPNGCLQYYTSESGIVESFNFRGNGRATAFPGSSILPIRGMARFPTLQFISSPNYLNDMYYGVCIQKQPRMCAIKWQALQFDFGGTLAGLSDVTSPHSQTYGCVRNDGLVQYGADLGDYIIITGGSRDGKYRLQNQFCGQRLNHLPQQDSNDEIVSYAKPFGLIVRSDSLAGLHTLPQAPKSQK</sequence>
<dbReference type="InterPro" id="IPR058698">
    <property type="entry name" value="CUB_metazoa"/>
</dbReference>
<keyword evidence="2" id="KW-0472">Membrane</keyword>
<feature type="domain" description="EamA" evidence="4">
    <location>
        <begin position="353"/>
        <end position="482"/>
    </location>
</feature>
<reference evidence="6 7" key="1">
    <citation type="submission" date="2020-10" db="EMBL/GenBank/DDBJ databases">
        <authorList>
            <person name="Klimov P.B."/>
            <person name="Dyachkov S.M."/>
            <person name="Chetverikov P.E."/>
        </authorList>
    </citation>
    <scope>NUCLEOTIDE SEQUENCE [LARGE SCALE GENOMIC DNA]</scope>
    <source>
        <strain evidence="6">BMOC 18-1129-001#AD2665</strain>
        <tissue evidence="6">Entire mites</tissue>
    </source>
</reference>
<organism evidence="6 7">
    <name type="scientific">Fragariocoptes setiger</name>
    <dbReference type="NCBI Taxonomy" id="1670756"/>
    <lineage>
        <taxon>Eukaryota</taxon>
        <taxon>Metazoa</taxon>
        <taxon>Ecdysozoa</taxon>
        <taxon>Arthropoda</taxon>
        <taxon>Chelicerata</taxon>
        <taxon>Arachnida</taxon>
        <taxon>Acari</taxon>
        <taxon>Acariformes</taxon>
        <taxon>Trombidiformes</taxon>
        <taxon>Prostigmata</taxon>
        <taxon>Eupodina</taxon>
        <taxon>Eriophyoidea</taxon>
        <taxon>Phytoptidae</taxon>
        <taxon>Fragariocoptes</taxon>
    </lineage>
</organism>
<dbReference type="PANTHER" id="PTHR33236">
    <property type="entry name" value="INTRAFLAGELLAR TRANSPORT PROTEIN 122 FAMILY PROTEIN-RELATED"/>
    <property type="match status" value="1"/>
</dbReference>
<proteinExistence type="predicted"/>
<feature type="transmembrane region" description="Helical" evidence="2">
    <location>
        <begin position="511"/>
        <end position="532"/>
    </location>
</feature>
<gene>
    <name evidence="6" type="primary">SLC35G1</name>
    <name evidence="6" type="ORF">GZH46_02568</name>
</gene>